<keyword evidence="3" id="KW-1185">Reference proteome</keyword>
<organism evidence="2 3">
    <name type="scientific">Rangifer tarandus platyrhynchus</name>
    <name type="common">Svalbard reindeer</name>
    <dbReference type="NCBI Taxonomy" id="3082113"/>
    <lineage>
        <taxon>Eukaryota</taxon>
        <taxon>Metazoa</taxon>
        <taxon>Chordata</taxon>
        <taxon>Craniata</taxon>
        <taxon>Vertebrata</taxon>
        <taxon>Euteleostomi</taxon>
        <taxon>Mammalia</taxon>
        <taxon>Eutheria</taxon>
        <taxon>Laurasiatheria</taxon>
        <taxon>Artiodactyla</taxon>
        <taxon>Ruminantia</taxon>
        <taxon>Pecora</taxon>
        <taxon>Cervidae</taxon>
        <taxon>Odocoileinae</taxon>
        <taxon>Rangifer</taxon>
    </lineage>
</organism>
<evidence type="ECO:0000313" key="2">
    <source>
        <dbReference type="EMBL" id="CAI9176301.1"/>
    </source>
</evidence>
<sequence length="108" mass="11927">MTKSGALRLQQKADPQKAPQLSLQNSCSRSPGIYWLQEEASAFHSSPVLSPPSPDTFPFEVVMLGITGFALPFPEVPSSLRVQHLPYNVKKHNLPSPPMWFPLQTVTA</sequence>
<dbReference type="EMBL" id="OX459942">
    <property type="protein sequence ID" value="CAI9176301.1"/>
    <property type="molecule type" value="Genomic_DNA"/>
</dbReference>
<dbReference type="Proteomes" id="UP001176941">
    <property type="component" value="Chromosome 6"/>
</dbReference>
<evidence type="ECO:0000313" key="3">
    <source>
        <dbReference type="Proteomes" id="UP001176941"/>
    </source>
</evidence>
<gene>
    <name evidence="2" type="ORF">MRATA1EN1_LOCUS25263</name>
</gene>
<feature type="region of interest" description="Disordered" evidence="1">
    <location>
        <begin position="1"/>
        <end position="26"/>
    </location>
</feature>
<accession>A0ABN8ZTI2</accession>
<evidence type="ECO:0000256" key="1">
    <source>
        <dbReference type="SAM" id="MobiDB-lite"/>
    </source>
</evidence>
<protein>
    <submittedName>
        <fullName evidence="2">Uncharacterized protein</fullName>
    </submittedName>
</protein>
<name>A0ABN8ZTI2_RANTA</name>
<proteinExistence type="predicted"/>
<reference evidence="2" key="1">
    <citation type="submission" date="2023-04" db="EMBL/GenBank/DDBJ databases">
        <authorList>
            <consortium name="ELIXIR-Norway"/>
        </authorList>
    </citation>
    <scope>NUCLEOTIDE SEQUENCE [LARGE SCALE GENOMIC DNA]</scope>
</reference>